<dbReference type="SUPFAM" id="SSF56784">
    <property type="entry name" value="HAD-like"/>
    <property type="match status" value="1"/>
</dbReference>
<dbReference type="SFLD" id="SFLDG01129">
    <property type="entry name" value="C1.5:_HAD__Beta-PGM__Phosphata"/>
    <property type="match status" value="1"/>
</dbReference>
<dbReference type="PANTHER" id="PTHR43434">
    <property type="entry name" value="PHOSPHOGLYCOLATE PHOSPHATASE"/>
    <property type="match status" value="1"/>
</dbReference>
<dbReference type="InterPro" id="IPR036412">
    <property type="entry name" value="HAD-like_sf"/>
</dbReference>
<sequence length="227" mass="26502">MKLKAEDELLIFDYDGTLHDSIQIYAPAFRKSYRALVRMGYVPEKQFTDMEISRWLGFTAQEMWQLFMPELPQKLREECSRMIGDEMVRLTQKNKALLYSGALNMLERLSAKHSLILLSNCKRRYMEVHRHCFELDKYFDDFYCAEEYHFIPKWKILQQIWTHSDRSKGIVIGDRWQDMEAAQKNGLPAVGCAYGYGSRDELAGAAKIVNDCAALYTTIKKITNPCI</sequence>
<dbReference type="RefSeq" id="WP_096919821.1">
    <property type="nucleotide sequence ID" value="NZ_CP029487.1"/>
</dbReference>
<dbReference type="SFLD" id="SFLDS00003">
    <property type="entry name" value="Haloacid_Dehalogenase"/>
    <property type="match status" value="1"/>
</dbReference>
<evidence type="ECO:0000313" key="1">
    <source>
        <dbReference type="EMBL" id="QCT70499.1"/>
    </source>
</evidence>
<organism evidence="1 2">
    <name type="scientific">Eubacterium maltosivorans</name>
    <dbReference type="NCBI Taxonomy" id="2041044"/>
    <lineage>
        <taxon>Bacteria</taxon>
        <taxon>Bacillati</taxon>
        <taxon>Bacillota</taxon>
        <taxon>Clostridia</taxon>
        <taxon>Eubacteriales</taxon>
        <taxon>Eubacteriaceae</taxon>
        <taxon>Eubacterium</taxon>
    </lineage>
</organism>
<accession>A0A4P9C504</accession>
<keyword evidence="1" id="KW-0378">Hydrolase</keyword>
<dbReference type="KEGG" id="emt:CPZ25_003900"/>
<dbReference type="InterPro" id="IPR050155">
    <property type="entry name" value="HAD-like_hydrolase_sf"/>
</dbReference>
<gene>
    <name evidence="1" type="ORF">CPZ25_003900</name>
</gene>
<dbReference type="EMBL" id="CP029487">
    <property type="protein sequence ID" value="QCT70499.1"/>
    <property type="molecule type" value="Genomic_DNA"/>
</dbReference>
<reference evidence="1 2" key="1">
    <citation type="submission" date="2018-05" db="EMBL/GenBank/DDBJ databases">
        <title>Genome comparison of Eubacterium sp.</title>
        <authorList>
            <person name="Feng Y."/>
            <person name="Sanchez-Andrea I."/>
            <person name="Stams A.J.M."/>
            <person name="De Vos W.M."/>
        </authorList>
    </citation>
    <scope>NUCLEOTIDE SEQUENCE [LARGE SCALE GENOMIC DNA]</scope>
    <source>
        <strain evidence="1 2">YI</strain>
    </source>
</reference>
<dbReference type="InterPro" id="IPR041492">
    <property type="entry name" value="HAD_2"/>
</dbReference>
<dbReference type="GO" id="GO:0006281">
    <property type="term" value="P:DNA repair"/>
    <property type="evidence" value="ECO:0007669"/>
    <property type="project" value="TreeGrafter"/>
</dbReference>
<dbReference type="InterPro" id="IPR023214">
    <property type="entry name" value="HAD_sf"/>
</dbReference>
<name>A0A4P9C504_EUBML</name>
<protein>
    <submittedName>
        <fullName evidence="1">HAD family hydrolase</fullName>
    </submittedName>
</protein>
<dbReference type="Gene3D" id="3.40.50.1000">
    <property type="entry name" value="HAD superfamily/HAD-like"/>
    <property type="match status" value="1"/>
</dbReference>
<dbReference type="GO" id="GO:0005829">
    <property type="term" value="C:cytosol"/>
    <property type="evidence" value="ECO:0007669"/>
    <property type="project" value="TreeGrafter"/>
</dbReference>
<dbReference type="Pfam" id="PF13419">
    <property type="entry name" value="HAD_2"/>
    <property type="match status" value="1"/>
</dbReference>
<dbReference type="GO" id="GO:0008967">
    <property type="term" value="F:phosphoglycolate phosphatase activity"/>
    <property type="evidence" value="ECO:0007669"/>
    <property type="project" value="TreeGrafter"/>
</dbReference>
<keyword evidence="2" id="KW-1185">Reference proteome</keyword>
<proteinExistence type="predicted"/>
<dbReference type="InterPro" id="IPR023198">
    <property type="entry name" value="PGP-like_dom2"/>
</dbReference>
<dbReference type="AlphaFoldDB" id="A0A4P9C504"/>
<dbReference type="Gene3D" id="1.10.150.240">
    <property type="entry name" value="Putative phosphatase, domain 2"/>
    <property type="match status" value="1"/>
</dbReference>
<evidence type="ECO:0000313" key="2">
    <source>
        <dbReference type="Proteomes" id="UP000218387"/>
    </source>
</evidence>
<dbReference type="PANTHER" id="PTHR43434:SF1">
    <property type="entry name" value="PHOSPHOGLYCOLATE PHOSPHATASE"/>
    <property type="match status" value="1"/>
</dbReference>
<dbReference type="Proteomes" id="UP000218387">
    <property type="component" value="Chromosome"/>
</dbReference>